<dbReference type="InterPro" id="IPR000639">
    <property type="entry name" value="Epox_hydrolase-like"/>
</dbReference>
<evidence type="ECO:0000313" key="2">
    <source>
        <dbReference type="EMBL" id="SFN98290.1"/>
    </source>
</evidence>
<dbReference type="InterPro" id="IPR029058">
    <property type="entry name" value="AB_hydrolase_fold"/>
</dbReference>
<feature type="domain" description="AB hydrolase-1" evidence="1">
    <location>
        <begin position="29"/>
        <end position="267"/>
    </location>
</feature>
<keyword evidence="3" id="KW-1185">Reference proteome</keyword>
<dbReference type="PRINTS" id="PR00412">
    <property type="entry name" value="EPOXHYDRLASE"/>
</dbReference>
<evidence type="ECO:0000259" key="1">
    <source>
        <dbReference type="Pfam" id="PF00561"/>
    </source>
</evidence>
<dbReference type="PRINTS" id="PR00111">
    <property type="entry name" value="ABHYDROLASE"/>
</dbReference>
<accession>A0A1I5DGH5</accession>
<dbReference type="GO" id="GO:0003824">
    <property type="term" value="F:catalytic activity"/>
    <property type="evidence" value="ECO:0007669"/>
    <property type="project" value="InterPro"/>
</dbReference>
<dbReference type="OrthoDB" id="3371334at2"/>
<dbReference type="Proteomes" id="UP000199614">
    <property type="component" value="Unassembled WGS sequence"/>
</dbReference>
<gene>
    <name evidence="2" type="ORF">SAMN05216207_102638</name>
</gene>
<name>A0A1I5DGH5_PSUAM</name>
<dbReference type="STRING" id="260086.SAMN05216207_102638"/>
<dbReference type="RefSeq" id="WP_093348673.1">
    <property type="nucleotide sequence ID" value="NZ_FOUY01000026.1"/>
</dbReference>
<reference evidence="2 3" key="1">
    <citation type="submission" date="2016-10" db="EMBL/GenBank/DDBJ databases">
        <authorList>
            <person name="de Groot N.N."/>
        </authorList>
    </citation>
    <scope>NUCLEOTIDE SEQUENCE [LARGE SCALE GENOMIC DNA]</scope>
    <source>
        <strain evidence="2 3">CGMCC 4.1877</strain>
    </source>
</reference>
<dbReference type="PANTHER" id="PTHR43689:SF8">
    <property type="entry name" value="ALPHA_BETA-HYDROLASES SUPERFAMILY PROTEIN"/>
    <property type="match status" value="1"/>
</dbReference>
<dbReference type="AlphaFoldDB" id="A0A1I5DGH5"/>
<dbReference type="InterPro" id="IPR000073">
    <property type="entry name" value="AB_hydrolase_1"/>
</dbReference>
<dbReference type="PANTHER" id="PTHR43689">
    <property type="entry name" value="HYDROLASE"/>
    <property type="match status" value="1"/>
</dbReference>
<organism evidence="2 3">
    <name type="scientific">Pseudonocardia ammonioxydans</name>
    <dbReference type="NCBI Taxonomy" id="260086"/>
    <lineage>
        <taxon>Bacteria</taxon>
        <taxon>Bacillati</taxon>
        <taxon>Actinomycetota</taxon>
        <taxon>Actinomycetes</taxon>
        <taxon>Pseudonocardiales</taxon>
        <taxon>Pseudonocardiaceae</taxon>
        <taxon>Pseudonocardia</taxon>
    </lineage>
</organism>
<sequence>MSAPAVPRTVDVRGTRIRVRESGDPAGEPVLLLHGIGRSLEDWDDQHERLPGHRVIAADLAGFGYSDRVPGTATVEKLADTAVATLDALGETRPAHVMGNSLGGAVALLISVRHPARVASLVLADPAGFGSEVSPALRILGVPLLGRFLLGRLDARAARRAERALFVDGSLVTEERVQRSVDIGRRPEFAATFQEIATELGHVLRGIRPGWRRALLGAAAQAPKPTLVVWGERDLILPVSQLRAAARELPHVTTHVFGRAGHMPQIEVPDQFAALAREWLSRP</sequence>
<protein>
    <submittedName>
        <fullName evidence="2">Pimeloyl-ACP methyl ester carboxylesterase</fullName>
    </submittedName>
</protein>
<dbReference type="Pfam" id="PF00561">
    <property type="entry name" value="Abhydrolase_1"/>
    <property type="match status" value="1"/>
</dbReference>
<evidence type="ECO:0000313" key="3">
    <source>
        <dbReference type="Proteomes" id="UP000199614"/>
    </source>
</evidence>
<dbReference type="EMBL" id="FOUY01000026">
    <property type="protein sequence ID" value="SFN98290.1"/>
    <property type="molecule type" value="Genomic_DNA"/>
</dbReference>
<dbReference type="SUPFAM" id="SSF53474">
    <property type="entry name" value="alpha/beta-Hydrolases"/>
    <property type="match status" value="1"/>
</dbReference>
<proteinExistence type="predicted"/>
<dbReference type="Gene3D" id="3.40.50.1820">
    <property type="entry name" value="alpha/beta hydrolase"/>
    <property type="match status" value="1"/>
</dbReference>